<protein>
    <recommendedName>
        <fullName evidence="2">H(+)-exporting diphosphatase</fullName>
        <ecNumber evidence="2">7.1.3.1</ecNumber>
    </recommendedName>
</protein>
<accession>A0A4Y7L4Z5</accession>
<evidence type="ECO:0000256" key="7">
    <source>
        <dbReference type="ARBA" id="ARBA00022989"/>
    </source>
</evidence>
<keyword evidence="7" id="KW-1133">Transmembrane helix</keyword>
<evidence type="ECO:0000256" key="5">
    <source>
        <dbReference type="ARBA" id="ARBA00022842"/>
    </source>
</evidence>
<evidence type="ECO:0000256" key="6">
    <source>
        <dbReference type="ARBA" id="ARBA00022967"/>
    </source>
</evidence>
<keyword evidence="9" id="KW-0472">Membrane</keyword>
<evidence type="ECO:0000256" key="10">
    <source>
        <dbReference type="SAM" id="SignalP"/>
    </source>
</evidence>
<evidence type="ECO:0000256" key="2">
    <source>
        <dbReference type="ARBA" id="ARBA00013242"/>
    </source>
</evidence>
<evidence type="ECO:0000256" key="4">
    <source>
        <dbReference type="ARBA" id="ARBA00022692"/>
    </source>
</evidence>
<dbReference type="GO" id="GO:0016020">
    <property type="term" value="C:membrane"/>
    <property type="evidence" value="ECO:0007669"/>
    <property type="project" value="InterPro"/>
</dbReference>
<keyword evidence="4" id="KW-0812">Transmembrane</keyword>
<gene>
    <name evidence="11" type="ORF">C5167_042599</name>
</gene>
<evidence type="ECO:0000256" key="8">
    <source>
        <dbReference type="ARBA" id="ARBA00023065"/>
    </source>
</evidence>
<reference evidence="11 12" key="1">
    <citation type="journal article" date="2018" name="Science">
        <title>The opium poppy genome and morphinan production.</title>
        <authorList>
            <person name="Guo L."/>
            <person name="Winzer T."/>
            <person name="Yang X."/>
            <person name="Li Y."/>
            <person name="Ning Z."/>
            <person name="He Z."/>
            <person name="Teodor R."/>
            <person name="Lu Y."/>
            <person name="Bowser T.A."/>
            <person name="Graham I.A."/>
            <person name="Ye K."/>
        </authorList>
    </citation>
    <scope>NUCLEOTIDE SEQUENCE [LARGE SCALE GENOMIC DNA]</scope>
    <source>
        <strain evidence="12">cv. HN1</strain>
        <tissue evidence="11">Leaves</tissue>
    </source>
</reference>
<organism evidence="11 12">
    <name type="scientific">Papaver somniferum</name>
    <name type="common">Opium poppy</name>
    <dbReference type="NCBI Taxonomy" id="3469"/>
    <lineage>
        <taxon>Eukaryota</taxon>
        <taxon>Viridiplantae</taxon>
        <taxon>Streptophyta</taxon>
        <taxon>Embryophyta</taxon>
        <taxon>Tracheophyta</taxon>
        <taxon>Spermatophyta</taxon>
        <taxon>Magnoliopsida</taxon>
        <taxon>Ranunculales</taxon>
        <taxon>Papaveraceae</taxon>
        <taxon>Papaveroideae</taxon>
        <taxon>Papaver</taxon>
    </lineage>
</organism>
<comment type="subcellular location">
    <subcellularLocation>
        <location evidence="1">Endomembrane system</location>
        <topology evidence="1">Multi-pass membrane protein</topology>
    </subcellularLocation>
</comment>
<dbReference type="InterPro" id="IPR004131">
    <property type="entry name" value="PPase-energised_H-pump"/>
</dbReference>
<keyword evidence="10" id="KW-0732">Signal</keyword>
<evidence type="ECO:0000313" key="11">
    <source>
        <dbReference type="EMBL" id="RZC80017.1"/>
    </source>
</evidence>
<dbReference type="GO" id="GO:0004427">
    <property type="term" value="F:inorganic diphosphate phosphatase activity"/>
    <property type="evidence" value="ECO:0007669"/>
    <property type="project" value="InterPro"/>
</dbReference>
<keyword evidence="12" id="KW-1185">Reference proteome</keyword>
<sequence length="168" mass="19210">MSSWKLFLVVEKFLIAPLYPQLLFDALFCRKETKKAINLLVKGLKVFETFEEQELRLQSLVKQSHRIRERADALDAAGNTTAAIEKGFAIGSDVLLYLLHFWCLSELSIYFKCGCSYGNHTIIKVLTFSCTLYCEVQRLMIKLLLDYIVGDLPLVTFKEPESSKNACE</sequence>
<evidence type="ECO:0000256" key="1">
    <source>
        <dbReference type="ARBA" id="ARBA00004127"/>
    </source>
</evidence>
<dbReference type="PANTHER" id="PTHR31998">
    <property type="entry name" value="K(+)-INSENSITIVE PYROPHOSPHATE-ENERGIZED PROTON PUMP"/>
    <property type="match status" value="1"/>
</dbReference>
<dbReference type="GO" id="GO:0009678">
    <property type="term" value="F:diphosphate hydrolysis-driven proton transmembrane transporter activity"/>
    <property type="evidence" value="ECO:0007669"/>
    <property type="project" value="UniProtKB-EC"/>
</dbReference>
<feature type="signal peptide" evidence="10">
    <location>
        <begin position="1"/>
        <end position="20"/>
    </location>
</feature>
<dbReference type="AlphaFoldDB" id="A0A4Y7L4Z5"/>
<evidence type="ECO:0000313" key="12">
    <source>
        <dbReference type="Proteomes" id="UP000316621"/>
    </source>
</evidence>
<evidence type="ECO:0000256" key="3">
    <source>
        <dbReference type="ARBA" id="ARBA00022448"/>
    </source>
</evidence>
<keyword evidence="8" id="KW-0406">Ion transport</keyword>
<dbReference type="EMBL" id="CM010724">
    <property type="protein sequence ID" value="RZC80017.1"/>
    <property type="molecule type" value="Genomic_DNA"/>
</dbReference>
<proteinExistence type="predicted"/>
<keyword evidence="6" id="KW-1278">Translocase</keyword>
<dbReference type="GO" id="GO:0012505">
    <property type="term" value="C:endomembrane system"/>
    <property type="evidence" value="ECO:0007669"/>
    <property type="project" value="UniProtKB-SubCell"/>
</dbReference>
<dbReference type="EC" id="7.1.3.1" evidence="2"/>
<feature type="chain" id="PRO_5021208904" description="H(+)-exporting diphosphatase" evidence="10">
    <location>
        <begin position="21"/>
        <end position="168"/>
    </location>
</feature>
<dbReference type="Pfam" id="PF03030">
    <property type="entry name" value="H_PPase"/>
    <property type="match status" value="1"/>
</dbReference>
<keyword evidence="5" id="KW-0460">Magnesium</keyword>
<dbReference type="Proteomes" id="UP000316621">
    <property type="component" value="Chromosome 10"/>
</dbReference>
<keyword evidence="3" id="KW-0813">Transport</keyword>
<name>A0A4Y7L4Z5_PAPSO</name>
<dbReference type="Gramene" id="RZC80017">
    <property type="protein sequence ID" value="RZC80017"/>
    <property type="gene ID" value="C5167_042599"/>
</dbReference>
<evidence type="ECO:0000256" key="9">
    <source>
        <dbReference type="ARBA" id="ARBA00023136"/>
    </source>
</evidence>